<dbReference type="InterPro" id="IPR011659">
    <property type="entry name" value="WD40"/>
</dbReference>
<evidence type="ECO:0000256" key="4">
    <source>
        <dbReference type="ARBA" id="ARBA00022825"/>
    </source>
</evidence>
<reference evidence="7 8" key="1">
    <citation type="submission" date="2017-08" db="EMBL/GenBank/DDBJ databases">
        <authorList>
            <person name="de Groot N.N."/>
        </authorList>
    </citation>
    <scope>NUCLEOTIDE SEQUENCE [LARGE SCALE GENOMIC DNA]</scope>
    <source>
        <strain evidence="7 8">JC228</strain>
    </source>
</reference>
<evidence type="ECO:0000313" key="7">
    <source>
        <dbReference type="EMBL" id="SNX70048.1"/>
    </source>
</evidence>
<keyword evidence="4" id="KW-0720">Serine protease</keyword>
<feature type="domain" description="Peptidase S9 prolyl oligopeptidase catalytic" evidence="5">
    <location>
        <begin position="457"/>
        <end position="665"/>
    </location>
</feature>
<keyword evidence="2" id="KW-0645">Protease</keyword>
<dbReference type="GO" id="GO:0004177">
    <property type="term" value="F:aminopeptidase activity"/>
    <property type="evidence" value="ECO:0007669"/>
    <property type="project" value="UniProtKB-KW"/>
</dbReference>
<dbReference type="InterPro" id="IPR002469">
    <property type="entry name" value="Peptidase_S9B_N"/>
</dbReference>
<dbReference type="RefSeq" id="WP_097158340.1">
    <property type="nucleotide sequence ID" value="NZ_JBEPMQ010000002.1"/>
</dbReference>
<dbReference type="Pfam" id="PF07676">
    <property type="entry name" value="PD40"/>
    <property type="match status" value="2"/>
</dbReference>
<feature type="domain" description="Dipeptidylpeptidase IV N-terminal" evidence="6">
    <location>
        <begin position="205"/>
        <end position="266"/>
    </location>
</feature>
<evidence type="ECO:0000313" key="8">
    <source>
        <dbReference type="Proteomes" id="UP000219546"/>
    </source>
</evidence>
<evidence type="ECO:0000256" key="1">
    <source>
        <dbReference type="ARBA" id="ARBA00010040"/>
    </source>
</evidence>
<evidence type="ECO:0000256" key="2">
    <source>
        <dbReference type="ARBA" id="ARBA00022670"/>
    </source>
</evidence>
<name>A0A285CSM8_9BACI</name>
<sequence>MTEKRGIRPEDLYKLKSVTDPRLSPNGKNLVYVETQISKEKNDYSSNLYFINLDQKVPVAWTFGDKKNHSPRWSPSGDELVFVSNRSGKNQLYKLHLNGGEAKPLTELENGASKPVWSKDGKKIAFSVALKPEEKLGEKQEDEEKKKDEKDKELKPLEVAEMKYKSDASGFLDGKQSQVAILDLETGEITQLTEGVHSHNAEDWSPDGKQLLISSNQDEEKDFSFNLDLYIYNLETSDKKALTEGKKGMFYGASWSPDGKYIAFLGNEREYENATLSKVWLYDVEQNSSKCVTADWDVAVGDFVAADFQQGAVGPGLIWTEDSKGFFLQISHQGSTQIVHYSLNGERASLTPGNEHVYGFTVNAAGTLGVAAVSEPAHPGDLYQLDIKTGHREQLTAVNQEFLAEVELAAAESFVYKGAEGWDVQGWIMKPFGFKEGEKYPLILEIHGGPHAMYANTFFHEFQVLTAQGYVVLFANPRGSHGYGQQFVNAVRGDYGGNDYNDLMAAVDYALETFDFIDSERLGVTGGSYGGFMTNWIVGHTNRFKAAVTQRSISNWISFYGVSDIGYYFTEWQIQADLTDIEKLWKHSPLAYTDKMETPLLILHSEKDYRCPIEQAEQLFIALKRQKKTTKFIRFPESNHELSRSGKPNLRMKRLEAIRDWFAEYV</sequence>
<evidence type="ECO:0000256" key="3">
    <source>
        <dbReference type="ARBA" id="ARBA00022801"/>
    </source>
</evidence>
<accession>A0A285CSM8</accession>
<dbReference type="PANTHER" id="PTHR42776:SF27">
    <property type="entry name" value="DIPEPTIDYL PEPTIDASE FAMILY MEMBER 6"/>
    <property type="match status" value="1"/>
</dbReference>
<dbReference type="EMBL" id="OAOP01000003">
    <property type="protein sequence ID" value="SNX70048.1"/>
    <property type="molecule type" value="Genomic_DNA"/>
</dbReference>
<dbReference type="GO" id="GO:0006508">
    <property type="term" value="P:proteolysis"/>
    <property type="evidence" value="ECO:0007669"/>
    <property type="project" value="UniProtKB-KW"/>
</dbReference>
<comment type="similarity">
    <text evidence="1">Belongs to the peptidase S9C family.</text>
</comment>
<dbReference type="FunFam" id="3.40.50.1820:FF:000028">
    <property type="entry name" value="S9 family peptidase"/>
    <property type="match status" value="1"/>
</dbReference>
<proteinExistence type="inferred from homology"/>
<dbReference type="AlphaFoldDB" id="A0A285CSM8"/>
<keyword evidence="3" id="KW-0378">Hydrolase</keyword>
<keyword evidence="7" id="KW-0031">Aminopeptidase</keyword>
<dbReference type="Pfam" id="PF00930">
    <property type="entry name" value="DPPIV_N"/>
    <property type="match status" value="1"/>
</dbReference>
<organism evidence="7 8">
    <name type="scientific">Bacillus oleivorans</name>
    <dbReference type="NCBI Taxonomy" id="1448271"/>
    <lineage>
        <taxon>Bacteria</taxon>
        <taxon>Bacillati</taxon>
        <taxon>Bacillota</taxon>
        <taxon>Bacilli</taxon>
        <taxon>Bacillales</taxon>
        <taxon>Bacillaceae</taxon>
        <taxon>Bacillus</taxon>
    </lineage>
</organism>
<dbReference type="OrthoDB" id="108903at2"/>
<dbReference type="InterPro" id="IPR011042">
    <property type="entry name" value="6-blade_b-propeller_TolB-like"/>
</dbReference>
<dbReference type="PANTHER" id="PTHR42776">
    <property type="entry name" value="SERINE PEPTIDASE S9 FAMILY MEMBER"/>
    <property type="match status" value="1"/>
</dbReference>
<dbReference type="SUPFAM" id="SSF82171">
    <property type="entry name" value="DPP6 N-terminal domain-like"/>
    <property type="match status" value="1"/>
</dbReference>
<dbReference type="SUPFAM" id="SSF53474">
    <property type="entry name" value="alpha/beta-Hydrolases"/>
    <property type="match status" value="1"/>
</dbReference>
<evidence type="ECO:0000259" key="6">
    <source>
        <dbReference type="Pfam" id="PF00930"/>
    </source>
</evidence>
<keyword evidence="8" id="KW-1185">Reference proteome</keyword>
<dbReference type="Gene3D" id="2.120.10.30">
    <property type="entry name" value="TolB, C-terminal domain"/>
    <property type="match status" value="2"/>
</dbReference>
<dbReference type="InterPro" id="IPR029058">
    <property type="entry name" value="AB_hydrolase_fold"/>
</dbReference>
<protein>
    <submittedName>
        <fullName evidence="7">Dipeptidyl aminopeptidase/acylaminoacyl peptidase</fullName>
    </submittedName>
</protein>
<dbReference type="InterPro" id="IPR001375">
    <property type="entry name" value="Peptidase_S9_cat"/>
</dbReference>
<dbReference type="Pfam" id="PF00326">
    <property type="entry name" value="Peptidase_S9"/>
    <property type="match status" value="1"/>
</dbReference>
<gene>
    <name evidence="7" type="ORF">SAMN05877753_103431</name>
</gene>
<dbReference type="Proteomes" id="UP000219546">
    <property type="component" value="Unassembled WGS sequence"/>
</dbReference>
<dbReference type="GO" id="GO:0004252">
    <property type="term" value="F:serine-type endopeptidase activity"/>
    <property type="evidence" value="ECO:0007669"/>
    <property type="project" value="TreeGrafter"/>
</dbReference>
<evidence type="ECO:0000259" key="5">
    <source>
        <dbReference type="Pfam" id="PF00326"/>
    </source>
</evidence>
<dbReference type="Gene3D" id="3.40.50.1820">
    <property type="entry name" value="alpha/beta hydrolase"/>
    <property type="match status" value="1"/>
</dbReference>